<feature type="compositionally biased region" description="Low complexity" evidence="1">
    <location>
        <begin position="1"/>
        <end position="20"/>
    </location>
</feature>
<proteinExistence type="predicted"/>
<gene>
    <name evidence="2" type="ORF">SEA_MYRADEE_12</name>
</gene>
<evidence type="ECO:0000313" key="2">
    <source>
        <dbReference type="EMBL" id="ASR77120.1"/>
    </source>
</evidence>
<accession>A0A222YZ91</accession>
<evidence type="ECO:0000313" key="3">
    <source>
        <dbReference type="Proteomes" id="UP000225918"/>
    </source>
</evidence>
<protein>
    <submittedName>
        <fullName evidence="2">Scaffolding protein</fullName>
    </submittedName>
</protein>
<evidence type="ECO:0000256" key="1">
    <source>
        <dbReference type="SAM" id="MobiDB-lite"/>
    </source>
</evidence>
<dbReference type="Proteomes" id="UP000225918">
    <property type="component" value="Segment"/>
</dbReference>
<keyword evidence="3" id="KW-1185">Reference proteome</keyword>
<feature type="region of interest" description="Disordered" evidence="1">
    <location>
        <begin position="129"/>
        <end position="149"/>
    </location>
</feature>
<organism evidence="2 3">
    <name type="scientific">Mycobacterium phage MyraDee</name>
    <dbReference type="NCBI Taxonomy" id="2024303"/>
    <lineage>
        <taxon>Viruses</taxon>
        <taxon>Duplodnaviria</taxon>
        <taxon>Heunggongvirae</taxon>
        <taxon>Uroviricota</taxon>
        <taxon>Caudoviricetes</taxon>
        <taxon>Myradeevirus</taxon>
        <taxon>Myradeevirus MyraDee</taxon>
    </lineage>
</organism>
<feature type="region of interest" description="Disordered" evidence="1">
    <location>
        <begin position="1"/>
        <end position="24"/>
    </location>
</feature>
<sequence length="164" mass="17614">MSDTPSTPETPAAPETPAETFSRDYVEGLRTEAAKYRNEKKDAVETAKTEARSEVVKEYEPQLAERDTTIAGLTSDLSAREVELAKLKAVLGAEIPTEDVLTVAELVQGTDEESISASVQRVKSIYGKTPGKGPAFDPSQGHGGHIPLNGDPVLEMFRKALGDN</sequence>
<reference evidence="3" key="1">
    <citation type="submission" date="2017-05" db="EMBL/GenBank/DDBJ databases">
        <authorList>
            <person name="Song R."/>
            <person name="Chenine A.L."/>
            <person name="Ruprecht R.M."/>
        </authorList>
    </citation>
    <scope>NUCLEOTIDE SEQUENCE [LARGE SCALE GENOMIC DNA]</scope>
</reference>
<dbReference type="EMBL" id="MF141539">
    <property type="protein sequence ID" value="ASR77120.1"/>
    <property type="molecule type" value="Genomic_DNA"/>
</dbReference>
<name>A0A222YZ91_9CAUD</name>